<organism evidence="4 5">
    <name type="scientific">Amanita thiersii Skay4041</name>
    <dbReference type="NCBI Taxonomy" id="703135"/>
    <lineage>
        <taxon>Eukaryota</taxon>
        <taxon>Fungi</taxon>
        <taxon>Dikarya</taxon>
        <taxon>Basidiomycota</taxon>
        <taxon>Agaricomycotina</taxon>
        <taxon>Agaricomycetes</taxon>
        <taxon>Agaricomycetidae</taxon>
        <taxon>Agaricales</taxon>
        <taxon>Pluteineae</taxon>
        <taxon>Amanitaceae</taxon>
        <taxon>Amanita</taxon>
    </lineage>
</organism>
<dbReference type="Gene3D" id="1.25.40.20">
    <property type="entry name" value="Ankyrin repeat-containing domain"/>
    <property type="match status" value="1"/>
</dbReference>
<dbReference type="PROSITE" id="PS50088">
    <property type="entry name" value="ANK_REPEAT"/>
    <property type="match status" value="1"/>
</dbReference>
<dbReference type="PANTHER" id="PTHR24171">
    <property type="entry name" value="ANKYRIN REPEAT DOMAIN-CONTAINING PROTEIN 39-RELATED"/>
    <property type="match status" value="1"/>
</dbReference>
<protein>
    <submittedName>
        <fullName evidence="4">Uncharacterized protein</fullName>
    </submittedName>
</protein>
<dbReference type="STRING" id="703135.A0A2A9NBU0"/>
<evidence type="ECO:0000256" key="1">
    <source>
        <dbReference type="ARBA" id="ARBA00022737"/>
    </source>
</evidence>
<evidence type="ECO:0000313" key="4">
    <source>
        <dbReference type="EMBL" id="PFH47528.1"/>
    </source>
</evidence>
<feature type="non-terminal residue" evidence="4">
    <location>
        <position position="1"/>
    </location>
</feature>
<evidence type="ECO:0000313" key="5">
    <source>
        <dbReference type="Proteomes" id="UP000242287"/>
    </source>
</evidence>
<dbReference type="Proteomes" id="UP000242287">
    <property type="component" value="Unassembled WGS sequence"/>
</dbReference>
<dbReference type="AlphaFoldDB" id="A0A2A9NBU0"/>
<reference evidence="4 5" key="1">
    <citation type="submission" date="2014-02" db="EMBL/GenBank/DDBJ databases">
        <title>Transposable element dynamics among asymbiotic and ectomycorrhizal Amanita fungi.</title>
        <authorList>
            <consortium name="DOE Joint Genome Institute"/>
            <person name="Hess J."/>
            <person name="Skrede I."/>
            <person name="Wolfe B."/>
            <person name="LaButti K."/>
            <person name="Ohm R.A."/>
            <person name="Grigoriev I.V."/>
            <person name="Pringle A."/>
        </authorList>
    </citation>
    <scope>NUCLEOTIDE SEQUENCE [LARGE SCALE GENOMIC DNA]</scope>
    <source>
        <strain evidence="4 5">SKay4041</strain>
    </source>
</reference>
<dbReference type="OrthoDB" id="366390at2759"/>
<proteinExistence type="predicted"/>
<dbReference type="EMBL" id="KZ302106">
    <property type="protein sequence ID" value="PFH47528.1"/>
    <property type="molecule type" value="Genomic_DNA"/>
</dbReference>
<dbReference type="PRINTS" id="PR01415">
    <property type="entry name" value="ANKYRIN"/>
</dbReference>
<gene>
    <name evidence="4" type="ORF">AMATHDRAFT_151844</name>
</gene>
<evidence type="ECO:0000256" key="3">
    <source>
        <dbReference type="PROSITE-ProRule" id="PRU00023"/>
    </source>
</evidence>
<evidence type="ECO:0000256" key="2">
    <source>
        <dbReference type="ARBA" id="ARBA00023043"/>
    </source>
</evidence>
<accession>A0A2A9NBU0</accession>
<dbReference type="InterPro" id="IPR036770">
    <property type="entry name" value="Ankyrin_rpt-contain_sf"/>
</dbReference>
<keyword evidence="2 3" id="KW-0040">ANK repeat</keyword>
<dbReference type="SMART" id="SM00248">
    <property type="entry name" value="ANK"/>
    <property type="match status" value="2"/>
</dbReference>
<dbReference type="SUPFAM" id="SSF48403">
    <property type="entry name" value="Ankyrin repeat"/>
    <property type="match status" value="1"/>
</dbReference>
<dbReference type="PROSITE" id="PS50297">
    <property type="entry name" value="ANK_REP_REGION"/>
    <property type="match status" value="1"/>
</dbReference>
<sequence>DAKPDASTLPEDTINFAHRMFDAARNGDSTTILLAAIDAGLPVNLTNHQGNTLLMLAAYSGHTELTRELLERKADPNRTNDRGQSIVAGAVFKGHDEIVRMLMECGADPRLGRPTAIETAHMFGRGEEMMRVLGAREGDIGSHVPVSPAVTAHLL</sequence>
<keyword evidence="5" id="KW-1185">Reference proteome</keyword>
<name>A0A2A9NBU0_9AGAR</name>
<dbReference type="Pfam" id="PF12796">
    <property type="entry name" value="Ank_2"/>
    <property type="match status" value="1"/>
</dbReference>
<feature type="repeat" description="ANK" evidence="3">
    <location>
        <begin position="49"/>
        <end position="81"/>
    </location>
</feature>
<dbReference type="InterPro" id="IPR002110">
    <property type="entry name" value="Ankyrin_rpt"/>
</dbReference>
<keyword evidence="1" id="KW-0677">Repeat</keyword>